<reference evidence="3 4" key="1">
    <citation type="submission" date="2019-03" db="EMBL/GenBank/DDBJ databases">
        <title>Genomic Encyclopedia of Type Strains, Phase IV (KMG-IV): sequencing the most valuable type-strain genomes for metagenomic binning, comparative biology and taxonomic classification.</title>
        <authorList>
            <person name="Goeker M."/>
        </authorList>
    </citation>
    <scope>NUCLEOTIDE SEQUENCE [LARGE SCALE GENOMIC DNA]</scope>
    <source>
        <strain evidence="3 4">DSM 21667</strain>
    </source>
</reference>
<dbReference type="RefSeq" id="WP_133820119.1">
    <property type="nucleotide sequence ID" value="NZ_SNZH01000012.1"/>
</dbReference>
<keyword evidence="2" id="KW-0812">Transmembrane</keyword>
<keyword evidence="2" id="KW-1133">Transmembrane helix</keyword>
<evidence type="ECO:0000256" key="2">
    <source>
        <dbReference type="SAM" id="Phobius"/>
    </source>
</evidence>
<keyword evidence="2" id="KW-0472">Membrane</keyword>
<feature type="compositionally biased region" description="Basic and acidic residues" evidence="1">
    <location>
        <begin position="249"/>
        <end position="275"/>
    </location>
</feature>
<dbReference type="Proteomes" id="UP000295293">
    <property type="component" value="Unassembled WGS sequence"/>
</dbReference>
<feature type="compositionally biased region" description="Pro residues" evidence="1">
    <location>
        <begin position="148"/>
        <end position="166"/>
    </location>
</feature>
<feature type="region of interest" description="Disordered" evidence="1">
    <location>
        <begin position="228"/>
        <end position="314"/>
    </location>
</feature>
<accession>A0A4R6YRK3</accession>
<evidence type="ECO:0000256" key="1">
    <source>
        <dbReference type="SAM" id="MobiDB-lite"/>
    </source>
</evidence>
<name>A0A4R6YRK3_9GAMM</name>
<organism evidence="3 4">
    <name type="scientific">Tahibacter aquaticus</name>
    <dbReference type="NCBI Taxonomy" id="520092"/>
    <lineage>
        <taxon>Bacteria</taxon>
        <taxon>Pseudomonadati</taxon>
        <taxon>Pseudomonadota</taxon>
        <taxon>Gammaproteobacteria</taxon>
        <taxon>Lysobacterales</taxon>
        <taxon>Rhodanobacteraceae</taxon>
        <taxon>Tahibacter</taxon>
    </lineage>
</organism>
<feature type="region of interest" description="Disordered" evidence="1">
    <location>
        <begin position="142"/>
        <end position="181"/>
    </location>
</feature>
<sequence length="368" mass="39189">MTQRNHHEREFEAFLAGEESELARLYRRLPQAEPDAKLDAAVLNLARTAVEPQRVNALRHANQRHRRPWWLVGLSSAAGLVLAAGIAWQMQGMQQGPAEALRAPASTAQAERDVIPITAITTPEPLPAVALPPAEAAVASANLAASPPATPPPAASMPAPPPPSPPAAAARSRASTAPLRRSVEVVKADELSKGETAEFEAAAAVTAAKPMPVDQALDARLLEAQAQSADKRELAKAKDAASPQQPEPFADREVRDYNSVERKAALASGSRRDEYGLNAGDDGKVQPAAAKPAARAPRPAAESAAAGAGSMNRSAALQRNAKLAPADWVIAIRSLLRDNQREEALENLDLFKRKHPQFALPQDLRDLR</sequence>
<protein>
    <submittedName>
        <fullName evidence="3">Uncharacterized protein</fullName>
    </submittedName>
</protein>
<feature type="compositionally biased region" description="Basic and acidic residues" evidence="1">
    <location>
        <begin position="229"/>
        <end position="239"/>
    </location>
</feature>
<keyword evidence="4" id="KW-1185">Reference proteome</keyword>
<dbReference type="AlphaFoldDB" id="A0A4R6YRK3"/>
<proteinExistence type="predicted"/>
<feature type="compositionally biased region" description="Low complexity" evidence="1">
    <location>
        <begin position="287"/>
        <end position="310"/>
    </location>
</feature>
<dbReference type="EMBL" id="SNZH01000012">
    <property type="protein sequence ID" value="TDR40747.1"/>
    <property type="molecule type" value="Genomic_DNA"/>
</dbReference>
<feature type="transmembrane region" description="Helical" evidence="2">
    <location>
        <begin position="69"/>
        <end position="88"/>
    </location>
</feature>
<gene>
    <name evidence="3" type="ORF">DFR29_11261</name>
</gene>
<comment type="caution">
    <text evidence="3">The sequence shown here is derived from an EMBL/GenBank/DDBJ whole genome shotgun (WGS) entry which is preliminary data.</text>
</comment>
<evidence type="ECO:0000313" key="4">
    <source>
        <dbReference type="Proteomes" id="UP000295293"/>
    </source>
</evidence>
<feature type="compositionally biased region" description="Low complexity" evidence="1">
    <location>
        <begin position="167"/>
        <end position="180"/>
    </location>
</feature>
<evidence type="ECO:0000313" key="3">
    <source>
        <dbReference type="EMBL" id="TDR40747.1"/>
    </source>
</evidence>
<dbReference type="OrthoDB" id="6057666at2"/>